<dbReference type="AlphaFoldDB" id="A0A3P3VX52"/>
<dbReference type="InterPro" id="IPR001279">
    <property type="entry name" value="Metallo-B-lactamas"/>
</dbReference>
<dbReference type="EMBL" id="RQVS01000011">
    <property type="protein sequence ID" value="RRJ86196.1"/>
    <property type="molecule type" value="Genomic_DNA"/>
</dbReference>
<comment type="caution">
    <text evidence="2">The sequence shown here is derived from an EMBL/GenBank/DDBJ whole genome shotgun (WGS) entry which is preliminary data.</text>
</comment>
<dbReference type="InterPro" id="IPR050114">
    <property type="entry name" value="UPF0173_UPF0282_UlaG_hydrolase"/>
</dbReference>
<reference evidence="2 3" key="1">
    <citation type="submission" date="2018-11" db="EMBL/GenBank/DDBJ databases">
        <title>YIM 102482-1 draft genome.</title>
        <authorList>
            <person name="Li G."/>
            <person name="Jiang Y."/>
        </authorList>
    </citation>
    <scope>NUCLEOTIDE SEQUENCE [LARGE SCALE GENOMIC DNA]</scope>
    <source>
        <strain evidence="2 3">YIM 102482-1</strain>
    </source>
</reference>
<dbReference type="Proteomes" id="UP000274391">
    <property type="component" value="Unassembled WGS sequence"/>
</dbReference>
<evidence type="ECO:0000313" key="2">
    <source>
        <dbReference type="EMBL" id="RRJ86196.1"/>
    </source>
</evidence>
<dbReference type="SUPFAM" id="SSF56281">
    <property type="entry name" value="Metallo-hydrolase/oxidoreductase"/>
    <property type="match status" value="1"/>
</dbReference>
<dbReference type="InterPro" id="IPR036866">
    <property type="entry name" value="RibonucZ/Hydroxyglut_hydro"/>
</dbReference>
<dbReference type="PANTHER" id="PTHR43546:SF3">
    <property type="entry name" value="UPF0173 METAL-DEPENDENT HYDROLASE MJ1163"/>
    <property type="match status" value="1"/>
</dbReference>
<dbReference type="SMART" id="SM00849">
    <property type="entry name" value="Lactamase_B"/>
    <property type="match status" value="1"/>
</dbReference>
<name>A0A3P3VX52_9MICO</name>
<feature type="domain" description="Metallo-beta-lactamase" evidence="1">
    <location>
        <begin position="7"/>
        <end position="181"/>
    </location>
</feature>
<sequence length="223" mass="24300">MRLTKLEHSCVLLEKGPNRLYVDPGKFTTPITETSHVDAVIITHEHDDHWTPEQLSRIASRSPGVKVLTTEATAAQLKVADIRDLGEVIVGKPGERVQLGEFTVTCFGGTHAEIHSSIPLIDNIGVVVDGDFAYGGDSYELPPGGFTIGALAVPTYGPWMRIAESIDYILEVRPRAVVGVHEMLLARAGKDLAASRLREAVESYGGKFLDLKPFDVLELDDLN</sequence>
<dbReference type="RefSeq" id="WP_124972993.1">
    <property type="nucleotide sequence ID" value="NZ_RQVS01000011.1"/>
</dbReference>
<dbReference type="PANTHER" id="PTHR43546">
    <property type="entry name" value="UPF0173 METAL-DEPENDENT HYDROLASE MJ1163-RELATED"/>
    <property type="match status" value="1"/>
</dbReference>
<accession>A0A3P3VX52</accession>
<dbReference type="OrthoDB" id="3190691at2"/>
<protein>
    <submittedName>
        <fullName evidence="2">MBL fold metallo-hydrolase</fullName>
    </submittedName>
</protein>
<evidence type="ECO:0000313" key="3">
    <source>
        <dbReference type="Proteomes" id="UP000274391"/>
    </source>
</evidence>
<dbReference type="Pfam" id="PF13483">
    <property type="entry name" value="Lactamase_B_3"/>
    <property type="match status" value="1"/>
</dbReference>
<gene>
    <name evidence="2" type="ORF">EG850_09825</name>
</gene>
<keyword evidence="3" id="KW-1185">Reference proteome</keyword>
<dbReference type="GO" id="GO:0016787">
    <property type="term" value="F:hydrolase activity"/>
    <property type="evidence" value="ECO:0007669"/>
    <property type="project" value="UniProtKB-KW"/>
</dbReference>
<organism evidence="2 3">
    <name type="scientific">Gulosibacter macacae</name>
    <dbReference type="NCBI Taxonomy" id="2488791"/>
    <lineage>
        <taxon>Bacteria</taxon>
        <taxon>Bacillati</taxon>
        <taxon>Actinomycetota</taxon>
        <taxon>Actinomycetes</taxon>
        <taxon>Micrococcales</taxon>
        <taxon>Microbacteriaceae</taxon>
        <taxon>Gulosibacter</taxon>
    </lineage>
</organism>
<keyword evidence="2" id="KW-0378">Hydrolase</keyword>
<evidence type="ECO:0000259" key="1">
    <source>
        <dbReference type="SMART" id="SM00849"/>
    </source>
</evidence>
<proteinExistence type="predicted"/>
<dbReference type="Gene3D" id="3.60.15.10">
    <property type="entry name" value="Ribonuclease Z/Hydroxyacylglutathione hydrolase-like"/>
    <property type="match status" value="1"/>
</dbReference>